<name>A0A811SJ33_9POAL</name>
<dbReference type="AlphaFoldDB" id="A0A811SJ33"/>
<keyword evidence="13 20" id="KW-0472">Membrane</keyword>
<keyword evidence="6" id="KW-0328">Glycosyltransferase</keyword>
<evidence type="ECO:0000256" key="9">
    <source>
        <dbReference type="ARBA" id="ARBA00022968"/>
    </source>
</evidence>
<dbReference type="GO" id="GO:0010405">
    <property type="term" value="P:arabinogalactan protein metabolic process"/>
    <property type="evidence" value="ECO:0007669"/>
    <property type="project" value="UniProtKB-ARBA"/>
</dbReference>
<evidence type="ECO:0000256" key="18">
    <source>
        <dbReference type="ARBA" id="ARBA00059439"/>
    </source>
</evidence>
<evidence type="ECO:0000256" key="7">
    <source>
        <dbReference type="ARBA" id="ARBA00022679"/>
    </source>
</evidence>
<feature type="region of interest" description="Disordered" evidence="19">
    <location>
        <begin position="709"/>
        <end position="782"/>
    </location>
</feature>
<dbReference type="SUPFAM" id="SSF49899">
    <property type="entry name" value="Concanavalin A-like lectins/glucanases"/>
    <property type="match status" value="1"/>
</dbReference>
<evidence type="ECO:0000256" key="14">
    <source>
        <dbReference type="ARBA" id="ARBA00023163"/>
    </source>
</evidence>
<dbReference type="GO" id="GO:0016592">
    <property type="term" value="C:mediator complex"/>
    <property type="evidence" value="ECO:0007669"/>
    <property type="project" value="InterPro"/>
</dbReference>
<dbReference type="InterPro" id="IPR002659">
    <property type="entry name" value="Glyco_trans_31"/>
</dbReference>
<dbReference type="CDD" id="cd00070">
    <property type="entry name" value="GLECT"/>
    <property type="match status" value="1"/>
</dbReference>
<feature type="region of interest" description="Disordered" evidence="19">
    <location>
        <begin position="50"/>
        <end position="85"/>
    </location>
</feature>
<dbReference type="EMBL" id="CAJGYO010000201">
    <property type="protein sequence ID" value="CAD6341393.1"/>
    <property type="molecule type" value="Genomic_DNA"/>
</dbReference>
<evidence type="ECO:0000256" key="13">
    <source>
        <dbReference type="ARBA" id="ARBA00023136"/>
    </source>
</evidence>
<comment type="function">
    <text evidence="18">Possesses hydroxyproline O-galactosyltransferase activity. Transfers galactose from UDP-galactose to hydroxyproline residues in the arabinogalactan proteins (AGPs). Is specific for AGPs containing non-contiguous peptidyl hydroxyproline residues. Utilizes UDP-galactose solely as sugar donor. The addition of galactose onto the peptidyl hydroxyproline residues in AGP core proteins represents the first committed step in arabinogalactan polysaccharide addition. AGP glycans play essential roles in both vegetative and reproductive plant growth.</text>
</comment>
<evidence type="ECO:0000256" key="3">
    <source>
        <dbReference type="ARBA" id="ARBA00004323"/>
    </source>
</evidence>
<comment type="caution">
    <text evidence="22">The sequence shown here is derived from an EMBL/GenBank/DDBJ whole genome shotgun (WGS) entry which is preliminary data.</text>
</comment>
<dbReference type="OrthoDB" id="2139606at2759"/>
<keyword evidence="9" id="KW-0735">Signal-anchor</keyword>
<dbReference type="SMART" id="SM00908">
    <property type="entry name" value="Gal-bind_lectin"/>
    <property type="match status" value="1"/>
</dbReference>
<evidence type="ECO:0000256" key="17">
    <source>
        <dbReference type="ARBA" id="ARBA00023242"/>
    </source>
</evidence>
<dbReference type="GO" id="GO:0003712">
    <property type="term" value="F:transcription coregulator activity"/>
    <property type="evidence" value="ECO:0007669"/>
    <property type="project" value="InterPro"/>
</dbReference>
<dbReference type="InterPro" id="IPR001079">
    <property type="entry name" value="Galectin_CRD"/>
</dbReference>
<keyword evidence="11" id="KW-0805">Transcription regulation</keyword>
<keyword evidence="15" id="KW-0325">Glycoprotein</keyword>
<evidence type="ECO:0000256" key="16">
    <source>
        <dbReference type="ARBA" id="ARBA00023211"/>
    </source>
</evidence>
<dbReference type="GO" id="GO:0030246">
    <property type="term" value="F:carbohydrate binding"/>
    <property type="evidence" value="ECO:0007669"/>
    <property type="project" value="InterPro"/>
</dbReference>
<keyword evidence="8 20" id="KW-0812">Transmembrane</keyword>
<keyword evidence="14" id="KW-0804">Transcription</keyword>
<evidence type="ECO:0000256" key="5">
    <source>
        <dbReference type="ARBA" id="ARBA00008661"/>
    </source>
</evidence>
<evidence type="ECO:0000256" key="12">
    <source>
        <dbReference type="ARBA" id="ARBA00023034"/>
    </source>
</evidence>
<dbReference type="FunFam" id="3.90.550.50:FF:000005">
    <property type="entry name" value="Hydroxyproline O-galactosyltransferase"/>
    <property type="match status" value="1"/>
</dbReference>
<keyword evidence="10 20" id="KW-1133">Transmembrane helix</keyword>
<reference evidence="22" key="1">
    <citation type="submission" date="2020-10" db="EMBL/GenBank/DDBJ databases">
        <authorList>
            <person name="Han B."/>
            <person name="Lu T."/>
            <person name="Zhao Q."/>
            <person name="Huang X."/>
            <person name="Zhao Y."/>
        </authorList>
    </citation>
    <scope>NUCLEOTIDE SEQUENCE</scope>
</reference>
<gene>
    <name evidence="22" type="ORF">NCGR_LOCUS65491</name>
</gene>
<dbReference type="UniPathway" id="UPA00378"/>
<feature type="region of interest" description="Disordered" evidence="19">
    <location>
        <begin position="935"/>
        <end position="1046"/>
    </location>
</feature>
<dbReference type="FunFam" id="2.60.120.200:FF:000071">
    <property type="entry name" value="Hydroxyproline O-galactosyltransferase GALT2"/>
    <property type="match status" value="1"/>
</dbReference>
<accession>A0A811SJ33</accession>
<keyword evidence="12" id="KW-0333">Golgi apparatus</keyword>
<feature type="compositionally biased region" description="Basic and acidic residues" evidence="19">
    <location>
        <begin position="988"/>
        <end position="1014"/>
    </location>
</feature>
<sequence length="1059" mass="118213">MKRARSSEGLLGVSRLRARRGLGAPLLAVAAFAYLLFVSIKLAGLGGAGPAPAAGGRRLASAGAGEPLRRRRVDEPPARARGGGGVSGYGRITGEILRRREAVGARRERWGRRLGNFTELERVAAEAWALGAAAWEEASAFAGDVGDSIASRDVAGEGAAAKCPGSLALGAGETAAFLPCGLAAGSAVTVVGTARAARPEYVEALERSGAGNGTVLVAQFAVELRGLRAADGEEPPRILHLNPRLRGDWSGRPVLEMNTCFRMQWGRAQRCDGTPCRDDDLIDGFRKCEKWERQDIVESKETKTSSWFNRFIGRAKKPEMTWPFPFSEGKMFVLTIQAGIEGYHINVGGRHVASFPHRMGFTLEDATGLAITGGIDVHSVYATALPKAHPSFSLQQVLEMSERWKARPVPEEPIHLFIGILSATNHFSERMAIRKTWMQFPAIQLGNAVAGSLSRCHRKEINAALKKEAEYFGDIVILPFIDRYELVVLKTVAICQYGVQNVTADYIMKCDDDTFVRLDIVLQQITTYNRTLPLYLGNLNLLHRPQRRGKWAVTYEEWPEAAYPPYANGPGYVISADIARDIASRHTNHSLRLFKMEDVSMGMWVEDYNTSAPVQYVHSWRFCQFGCVDNYFTAHYQSPRQMLCLWEKLSVCSTSILLLVRVEDVFDITELLVGVGAPRTAAGPGWGLHGKKTRVVSGGFAKTSFRYKPEGEQKAKLRGSSRVPDPFPLSARSLPNRRRPHRRRSRRQRRTAHTAGAQPRLPPERLRRPRRGGVAPDPDPTPAPALALYWHWTGAGWRGDRSPPRDRSVLCRFGVPNRPVAAWPEILYVGSSSNLMDSDDKKFGNGPRELTGAVDLISHYKLLSHHDFFCKKPLPLAISDTHYLHNVVGDTEIRKGEGMELDQLVQNAYMRDKPAYIQPFDMETLGQAFQLRETAPVDLPSTEKGIPTISGKPKSESKDKEKKHKKHKDKDRDKDKEHKKHKHRHKDRSKDKDKDKDKDKKKDKSGHHDSDSKKHHEKKRKHEETEDSADVHKHKKSKETDGFCHQNLCRIVGTMSWRS</sequence>
<dbReference type="PROSITE" id="PS51304">
    <property type="entry name" value="GALECTIN"/>
    <property type="match status" value="1"/>
</dbReference>
<evidence type="ECO:0000256" key="11">
    <source>
        <dbReference type="ARBA" id="ARBA00023015"/>
    </source>
</evidence>
<dbReference type="PANTHER" id="PTHR22536:SF1">
    <property type="entry name" value="MEDIATOR OF RNA POLYMERASE II TRANSCRIPTION SUBUNIT 19"/>
    <property type="match status" value="1"/>
</dbReference>
<dbReference type="GO" id="GO:1990714">
    <property type="term" value="F:hydroxyproline O-galactosyltransferase activity"/>
    <property type="evidence" value="ECO:0007669"/>
    <property type="project" value="UniProtKB-ARBA"/>
</dbReference>
<evidence type="ECO:0000256" key="2">
    <source>
        <dbReference type="ARBA" id="ARBA00004123"/>
    </source>
</evidence>
<proteinExistence type="inferred from homology"/>
<protein>
    <recommendedName>
        <fullName evidence="21">Galectin domain-containing protein</fullName>
    </recommendedName>
</protein>
<dbReference type="Gene3D" id="2.60.120.200">
    <property type="match status" value="2"/>
</dbReference>
<organism evidence="22 23">
    <name type="scientific">Miscanthus lutarioriparius</name>
    <dbReference type="NCBI Taxonomy" id="422564"/>
    <lineage>
        <taxon>Eukaryota</taxon>
        <taxon>Viridiplantae</taxon>
        <taxon>Streptophyta</taxon>
        <taxon>Embryophyta</taxon>
        <taxon>Tracheophyta</taxon>
        <taxon>Spermatophyta</taxon>
        <taxon>Magnoliopsida</taxon>
        <taxon>Liliopsida</taxon>
        <taxon>Poales</taxon>
        <taxon>Poaceae</taxon>
        <taxon>PACMAD clade</taxon>
        <taxon>Panicoideae</taxon>
        <taxon>Andropogonodae</taxon>
        <taxon>Andropogoneae</taxon>
        <taxon>Saccharinae</taxon>
        <taxon>Miscanthus</taxon>
    </lineage>
</organism>
<evidence type="ECO:0000256" key="4">
    <source>
        <dbReference type="ARBA" id="ARBA00004922"/>
    </source>
</evidence>
<dbReference type="Pfam" id="PF01762">
    <property type="entry name" value="Galactosyl_T"/>
    <property type="match status" value="1"/>
</dbReference>
<evidence type="ECO:0000313" key="22">
    <source>
        <dbReference type="EMBL" id="CAD6341393.1"/>
    </source>
</evidence>
<feature type="compositionally biased region" description="Basic residues" evidence="19">
    <location>
        <begin position="735"/>
        <end position="752"/>
    </location>
</feature>
<evidence type="ECO:0000256" key="19">
    <source>
        <dbReference type="SAM" id="MobiDB-lite"/>
    </source>
</evidence>
<feature type="compositionally biased region" description="Basic residues" evidence="19">
    <location>
        <begin position="977"/>
        <end position="987"/>
    </location>
</feature>
<dbReference type="Gene3D" id="3.90.550.50">
    <property type="match status" value="1"/>
</dbReference>
<dbReference type="GO" id="GO:0000139">
    <property type="term" value="C:Golgi membrane"/>
    <property type="evidence" value="ECO:0007669"/>
    <property type="project" value="UniProtKB-SubCell"/>
</dbReference>
<dbReference type="Proteomes" id="UP000604825">
    <property type="component" value="Unassembled WGS sequence"/>
</dbReference>
<evidence type="ECO:0000256" key="15">
    <source>
        <dbReference type="ARBA" id="ARBA00023180"/>
    </source>
</evidence>
<evidence type="ECO:0000256" key="10">
    <source>
        <dbReference type="ARBA" id="ARBA00022989"/>
    </source>
</evidence>
<feature type="compositionally biased region" description="Low complexity" evidence="19">
    <location>
        <begin position="50"/>
        <end position="65"/>
    </location>
</feature>
<keyword evidence="16" id="KW-0464">Manganese</keyword>
<keyword evidence="23" id="KW-1185">Reference proteome</keyword>
<feature type="transmembrane region" description="Helical" evidence="20">
    <location>
        <begin position="21"/>
        <end position="40"/>
    </location>
</feature>
<keyword evidence="7" id="KW-0808">Transferase</keyword>
<dbReference type="PANTHER" id="PTHR22536">
    <property type="entry name" value="LUNG CANCER METASTASIS-RELATED LCMR1 PROTEIN"/>
    <property type="match status" value="1"/>
</dbReference>
<evidence type="ECO:0000256" key="8">
    <source>
        <dbReference type="ARBA" id="ARBA00022692"/>
    </source>
</evidence>
<dbReference type="InterPro" id="IPR013320">
    <property type="entry name" value="ConA-like_dom_sf"/>
</dbReference>
<comment type="similarity">
    <text evidence="5">Belongs to the glycosyltransferase 31 family.</text>
</comment>
<evidence type="ECO:0000259" key="21">
    <source>
        <dbReference type="PROSITE" id="PS51304"/>
    </source>
</evidence>
<dbReference type="Pfam" id="PF00337">
    <property type="entry name" value="Gal-bind_lectin"/>
    <property type="match status" value="1"/>
</dbReference>
<comment type="pathway">
    <text evidence="4">Protein modification; protein glycosylation.</text>
</comment>
<feature type="domain" description="Galectin" evidence="21">
    <location>
        <begin position="174"/>
        <end position="383"/>
    </location>
</feature>
<evidence type="ECO:0000256" key="20">
    <source>
        <dbReference type="SAM" id="Phobius"/>
    </source>
</evidence>
<comment type="subcellular location">
    <subcellularLocation>
        <location evidence="3">Golgi apparatus membrane</location>
        <topology evidence="3">Single-pass type II membrane protein</topology>
    </subcellularLocation>
    <subcellularLocation>
        <location evidence="2">Nucleus</location>
    </subcellularLocation>
</comment>
<evidence type="ECO:0000256" key="1">
    <source>
        <dbReference type="ARBA" id="ARBA00001936"/>
    </source>
</evidence>
<dbReference type="GO" id="GO:0045944">
    <property type="term" value="P:positive regulation of transcription by RNA polymerase II"/>
    <property type="evidence" value="ECO:0007669"/>
    <property type="project" value="TreeGrafter"/>
</dbReference>
<keyword evidence="17" id="KW-0539">Nucleus</keyword>
<evidence type="ECO:0000313" key="23">
    <source>
        <dbReference type="Proteomes" id="UP000604825"/>
    </source>
</evidence>
<evidence type="ECO:0000256" key="6">
    <source>
        <dbReference type="ARBA" id="ARBA00022676"/>
    </source>
</evidence>
<dbReference type="InterPro" id="IPR019403">
    <property type="entry name" value="Mediator_Med19_met"/>
</dbReference>
<comment type="cofactor">
    <cofactor evidence="1">
        <name>Mn(2+)</name>
        <dbReference type="ChEBI" id="CHEBI:29035"/>
    </cofactor>
</comment>